<proteinExistence type="predicted"/>
<name>A0A7C1T0V2_9HYPH</name>
<dbReference type="EMBL" id="DSKI01001001">
    <property type="protein sequence ID" value="HEB45823.1"/>
    <property type="molecule type" value="Genomic_DNA"/>
</dbReference>
<feature type="compositionally biased region" description="Basic and acidic residues" evidence="1">
    <location>
        <begin position="49"/>
        <end position="59"/>
    </location>
</feature>
<organism evidence="2">
    <name type="scientific">Agrobacterium albertimagni</name>
    <dbReference type="NCBI Taxonomy" id="147266"/>
    <lineage>
        <taxon>Bacteria</taxon>
        <taxon>Pseudomonadati</taxon>
        <taxon>Pseudomonadota</taxon>
        <taxon>Alphaproteobacteria</taxon>
        <taxon>Hyphomicrobiales</taxon>
        <taxon>Rhizobiaceae</taxon>
        <taxon>Rhizobium/Agrobacterium group</taxon>
        <taxon>Agrobacterium</taxon>
    </lineage>
</organism>
<evidence type="ECO:0000256" key="1">
    <source>
        <dbReference type="SAM" id="MobiDB-lite"/>
    </source>
</evidence>
<dbReference type="AlphaFoldDB" id="A0A7C1T0V2"/>
<gene>
    <name evidence="2" type="ORF">ENP70_19520</name>
</gene>
<sequence length="73" mass="8049">MTSDGENHREEGVRKLAEPAGTAIRPDARREANRLGSDTYLVDQDMEDSDQREGQDGPDGRPSPLANAENPER</sequence>
<comment type="caution">
    <text evidence="2">The sequence shown here is derived from an EMBL/GenBank/DDBJ whole genome shotgun (WGS) entry which is preliminary data.</text>
</comment>
<feature type="compositionally biased region" description="Basic and acidic residues" evidence="1">
    <location>
        <begin position="1"/>
        <end position="17"/>
    </location>
</feature>
<protein>
    <submittedName>
        <fullName evidence="2">Uncharacterized protein</fullName>
    </submittedName>
</protein>
<accession>A0A7C1T0V2</accession>
<feature type="region of interest" description="Disordered" evidence="1">
    <location>
        <begin position="1"/>
        <end position="73"/>
    </location>
</feature>
<evidence type="ECO:0000313" key="2">
    <source>
        <dbReference type="EMBL" id="HEB45823.1"/>
    </source>
</evidence>
<reference evidence="2" key="1">
    <citation type="journal article" date="2020" name="mSystems">
        <title>Genome- and Community-Level Interaction Insights into Carbon Utilization and Element Cycling Functions of Hydrothermarchaeota in Hydrothermal Sediment.</title>
        <authorList>
            <person name="Zhou Z."/>
            <person name="Liu Y."/>
            <person name="Xu W."/>
            <person name="Pan J."/>
            <person name="Luo Z.H."/>
            <person name="Li M."/>
        </authorList>
    </citation>
    <scope>NUCLEOTIDE SEQUENCE [LARGE SCALE GENOMIC DNA]</scope>
    <source>
        <strain evidence="2">SpSt-243</strain>
    </source>
</reference>